<dbReference type="InterPro" id="IPR014312">
    <property type="entry name" value="Succ_DH_anchor"/>
</dbReference>
<evidence type="ECO:0000256" key="12">
    <source>
        <dbReference type="ARBA" id="ARBA00022989"/>
    </source>
</evidence>
<evidence type="ECO:0000256" key="14">
    <source>
        <dbReference type="ARBA" id="ARBA00023136"/>
    </source>
</evidence>
<keyword evidence="12 15" id="KW-1133">Transmembrane helix</keyword>
<evidence type="ECO:0000256" key="3">
    <source>
        <dbReference type="ARBA" id="ARBA00004141"/>
    </source>
</evidence>
<dbReference type="Pfam" id="PF01127">
    <property type="entry name" value="Sdh_cyt"/>
    <property type="match status" value="1"/>
</dbReference>
<comment type="cofactor">
    <cofactor evidence="1">
        <name>heme</name>
        <dbReference type="ChEBI" id="CHEBI:30413"/>
    </cofactor>
</comment>
<evidence type="ECO:0000256" key="5">
    <source>
        <dbReference type="ARBA" id="ARBA00019425"/>
    </source>
</evidence>
<feature type="transmembrane region" description="Helical" evidence="15">
    <location>
        <begin position="65"/>
        <end position="86"/>
    </location>
</feature>
<protein>
    <recommendedName>
        <fullName evidence="5">Succinate dehydrogenase hydrophobic membrane anchor subunit</fullName>
    </recommendedName>
</protein>
<name>A0ABV3TAW0_9GAMM</name>
<sequence length="134" mass="14337">MEFRTPIKQARGLGASHHGAAHWWIQRLTAIGMVPLMLWLVTGIAANAGGGYLDTISWLGSPLNAVLMVLVFGVLFYHAALGLQVVLEDYVSHKGVRLALVIAVRFLAIALATAAILAVVRIAFFADLRTAFGG</sequence>
<evidence type="ECO:0000256" key="10">
    <source>
        <dbReference type="ARBA" id="ARBA00022723"/>
    </source>
</evidence>
<evidence type="ECO:0000256" key="8">
    <source>
        <dbReference type="ARBA" id="ARBA00022617"/>
    </source>
</evidence>
<evidence type="ECO:0000256" key="9">
    <source>
        <dbReference type="ARBA" id="ARBA00022692"/>
    </source>
</evidence>
<evidence type="ECO:0000256" key="15">
    <source>
        <dbReference type="SAM" id="Phobius"/>
    </source>
</evidence>
<comment type="function">
    <text evidence="2">Membrane-anchoring subunit of succinate dehydrogenase (SDH).</text>
</comment>
<evidence type="ECO:0000256" key="4">
    <source>
        <dbReference type="ARBA" id="ARBA00005163"/>
    </source>
</evidence>
<evidence type="ECO:0000256" key="2">
    <source>
        <dbReference type="ARBA" id="ARBA00004050"/>
    </source>
</evidence>
<evidence type="ECO:0000313" key="17">
    <source>
        <dbReference type="Proteomes" id="UP001556709"/>
    </source>
</evidence>
<feature type="transmembrane region" description="Helical" evidence="15">
    <location>
        <begin position="98"/>
        <end position="124"/>
    </location>
</feature>
<comment type="subcellular location">
    <subcellularLocation>
        <location evidence="3">Membrane</location>
        <topology evidence="3">Multi-pass membrane protein</topology>
    </subcellularLocation>
</comment>
<keyword evidence="9 15" id="KW-0812">Transmembrane</keyword>
<keyword evidence="13" id="KW-0408">Iron</keyword>
<organism evidence="16 17">
    <name type="scientific">Spiribacter pallidus</name>
    <dbReference type="NCBI Taxonomy" id="1987936"/>
    <lineage>
        <taxon>Bacteria</taxon>
        <taxon>Pseudomonadati</taxon>
        <taxon>Pseudomonadota</taxon>
        <taxon>Gammaproteobacteria</taxon>
        <taxon>Chromatiales</taxon>
        <taxon>Ectothiorhodospiraceae</taxon>
        <taxon>Spiribacter</taxon>
    </lineage>
</organism>
<evidence type="ECO:0000256" key="1">
    <source>
        <dbReference type="ARBA" id="ARBA00001971"/>
    </source>
</evidence>
<proteinExistence type="predicted"/>
<dbReference type="SUPFAM" id="SSF81343">
    <property type="entry name" value="Fumarate reductase respiratory complex transmembrane subunits"/>
    <property type="match status" value="1"/>
</dbReference>
<reference evidence="16 17" key="1">
    <citation type="submission" date="2024-02" db="EMBL/GenBank/DDBJ databases">
        <title>New especies of Spiribacter isolated from saline water.</title>
        <authorList>
            <person name="Leon M.J."/>
            <person name="De La Haba R."/>
            <person name="Sanchez-Porro C."/>
            <person name="Ventosa A."/>
        </authorList>
    </citation>
    <scope>NUCLEOTIDE SEQUENCE [LARGE SCALE GENOMIC DNA]</scope>
    <source>
        <strain evidence="17">ag22IC6-390</strain>
    </source>
</reference>
<dbReference type="EMBL" id="JBAKFM010000001">
    <property type="protein sequence ID" value="MEX0468278.1"/>
    <property type="molecule type" value="Genomic_DNA"/>
</dbReference>
<dbReference type="Proteomes" id="UP001556709">
    <property type="component" value="Unassembled WGS sequence"/>
</dbReference>
<dbReference type="CDD" id="cd03495">
    <property type="entry name" value="SQR_TypeC_SdhD_like"/>
    <property type="match status" value="1"/>
</dbReference>
<dbReference type="NCBIfam" id="TIGR02968">
    <property type="entry name" value="succ_dehyd_anc"/>
    <property type="match status" value="1"/>
</dbReference>
<keyword evidence="17" id="KW-1185">Reference proteome</keyword>
<evidence type="ECO:0000256" key="6">
    <source>
        <dbReference type="ARBA" id="ARBA00022448"/>
    </source>
</evidence>
<gene>
    <name evidence="16" type="primary">sdhD</name>
    <name evidence="16" type="ORF">V6X73_00810</name>
</gene>
<keyword evidence="10" id="KW-0479">Metal-binding</keyword>
<dbReference type="InterPro" id="IPR000701">
    <property type="entry name" value="SuccDH_FuR_B_TM-su"/>
</dbReference>
<comment type="pathway">
    <text evidence="4">Carbohydrate metabolism; tricarboxylic acid cycle.</text>
</comment>
<evidence type="ECO:0000256" key="13">
    <source>
        <dbReference type="ARBA" id="ARBA00023004"/>
    </source>
</evidence>
<comment type="caution">
    <text evidence="16">The sequence shown here is derived from an EMBL/GenBank/DDBJ whole genome shotgun (WGS) entry which is preliminary data.</text>
</comment>
<accession>A0ABV3TAW0</accession>
<keyword evidence="6" id="KW-0813">Transport</keyword>
<dbReference type="Gene3D" id="1.20.1300.10">
    <property type="entry name" value="Fumarate reductase/succinate dehydrogenase, transmembrane subunit"/>
    <property type="match status" value="1"/>
</dbReference>
<keyword evidence="7" id="KW-0816">Tricarboxylic acid cycle</keyword>
<feature type="transmembrane region" description="Helical" evidence="15">
    <location>
        <begin position="28"/>
        <end position="53"/>
    </location>
</feature>
<evidence type="ECO:0000256" key="11">
    <source>
        <dbReference type="ARBA" id="ARBA00022982"/>
    </source>
</evidence>
<dbReference type="InterPro" id="IPR034804">
    <property type="entry name" value="SQR/QFR_C/D"/>
</dbReference>
<evidence type="ECO:0000313" key="16">
    <source>
        <dbReference type="EMBL" id="MEX0468278.1"/>
    </source>
</evidence>
<evidence type="ECO:0000256" key="7">
    <source>
        <dbReference type="ARBA" id="ARBA00022532"/>
    </source>
</evidence>
<keyword evidence="11" id="KW-0249">Electron transport</keyword>
<keyword evidence="14 15" id="KW-0472">Membrane</keyword>
<dbReference type="RefSeq" id="WP_367958220.1">
    <property type="nucleotide sequence ID" value="NZ_JBAKFH010000007.1"/>
</dbReference>
<keyword evidence="8" id="KW-0349">Heme</keyword>